<dbReference type="Pfam" id="PF26118">
    <property type="entry name" value="DUF8035"/>
    <property type="match status" value="1"/>
</dbReference>
<evidence type="ECO:0000313" key="4">
    <source>
        <dbReference type="Proteomes" id="UP000700596"/>
    </source>
</evidence>
<evidence type="ECO:0000313" key="3">
    <source>
        <dbReference type="EMBL" id="KAH7120941.1"/>
    </source>
</evidence>
<dbReference type="OrthoDB" id="2192830at2759"/>
<keyword evidence="4" id="KW-1185">Reference proteome</keyword>
<evidence type="ECO:0000256" key="1">
    <source>
        <dbReference type="SAM" id="MobiDB-lite"/>
    </source>
</evidence>
<feature type="compositionally biased region" description="Basic and acidic residues" evidence="1">
    <location>
        <begin position="215"/>
        <end position="248"/>
    </location>
</feature>
<accession>A0A9P9DLU7</accession>
<dbReference type="AlphaFoldDB" id="A0A9P9DLU7"/>
<proteinExistence type="predicted"/>
<dbReference type="EMBL" id="JAGMWT010000010">
    <property type="protein sequence ID" value="KAH7120941.1"/>
    <property type="molecule type" value="Genomic_DNA"/>
</dbReference>
<protein>
    <recommendedName>
        <fullName evidence="2">DUF8035 domain-containing protein</fullName>
    </recommendedName>
</protein>
<feature type="compositionally biased region" description="Basic and acidic residues" evidence="1">
    <location>
        <begin position="159"/>
        <end position="192"/>
    </location>
</feature>
<feature type="compositionally biased region" description="Gly residues" evidence="1">
    <location>
        <begin position="20"/>
        <end position="40"/>
    </location>
</feature>
<organism evidence="3 4">
    <name type="scientific">Dendryphion nanum</name>
    <dbReference type="NCBI Taxonomy" id="256645"/>
    <lineage>
        <taxon>Eukaryota</taxon>
        <taxon>Fungi</taxon>
        <taxon>Dikarya</taxon>
        <taxon>Ascomycota</taxon>
        <taxon>Pezizomycotina</taxon>
        <taxon>Dothideomycetes</taxon>
        <taxon>Pleosporomycetidae</taxon>
        <taxon>Pleosporales</taxon>
        <taxon>Torulaceae</taxon>
        <taxon>Dendryphion</taxon>
    </lineage>
</organism>
<feature type="compositionally biased region" description="Basic and acidic residues" evidence="1">
    <location>
        <begin position="41"/>
        <end position="87"/>
    </location>
</feature>
<feature type="region of interest" description="Disordered" evidence="1">
    <location>
        <begin position="141"/>
        <end position="268"/>
    </location>
</feature>
<comment type="caution">
    <text evidence="3">The sequence shown here is derived from an EMBL/GenBank/DDBJ whole genome shotgun (WGS) entry which is preliminary data.</text>
</comment>
<feature type="region of interest" description="Disordered" evidence="1">
    <location>
        <begin position="1"/>
        <end position="87"/>
    </location>
</feature>
<dbReference type="Proteomes" id="UP000700596">
    <property type="component" value="Unassembled WGS sequence"/>
</dbReference>
<dbReference type="InterPro" id="IPR058348">
    <property type="entry name" value="DUF8035"/>
</dbReference>
<feature type="compositionally biased region" description="Basic residues" evidence="1">
    <location>
        <begin position="249"/>
        <end position="260"/>
    </location>
</feature>
<name>A0A9P9DLU7_9PLEO</name>
<sequence length="524" mass="61665">MYRSSTGDLGFHDEPPRRGPPGGGSIGGGSSIGGGGPGGGERWDRDRFERMRGGRDEHDHYRFTEHDRFPGGHRDIDVHKDIDRRGPRVAERERFYEDERFDRPSRRRTELFEEPTPAEIANRALAPYRRKSVVEKDVDLAIRRPARPQYIRRQSSLDTFDRRPTQRYGEYDRREYDRREYDRRELDRESEWRPPTNTPIPLPIRERRRSPSRPAYRDDDFEEIRYEREQREPRGAEREEYREVEVRRSKSKRARSRSRAARSIAATSVRSSSASSFEEIEPVRANVGRRGKTRLPKRLAKVQAIIELGYPYEDEGDFIIVKRALEKEHIDEIIKISENYKEERTTYVYEEKQEIVDIPPPPPPPIQEFVAPPPPPQSVHYAHSVVAAPPPPPQSVHYAQSVLVAPPPPQSVHYAQSVRSVSPSRHGHEVYEERIEESNHIGGPLTVLVPEERREERRLVHRERDYRSEREIKDEIRALETERRMLKYERESDYEVIERREPRREVVRVEKDRKGRLALVRSAH</sequence>
<feature type="domain" description="DUF8035" evidence="2">
    <location>
        <begin position="289"/>
        <end position="342"/>
    </location>
</feature>
<evidence type="ECO:0000259" key="2">
    <source>
        <dbReference type="Pfam" id="PF26118"/>
    </source>
</evidence>
<reference evidence="3" key="1">
    <citation type="journal article" date="2021" name="Nat. Commun.">
        <title>Genetic determinants of endophytism in the Arabidopsis root mycobiome.</title>
        <authorList>
            <person name="Mesny F."/>
            <person name="Miyauchi S."/>
            <person name="Thiergart T."/>
            <person name="Pickel B."/>
            <person name="Atanasova L."/>
            <person name="Karlsson M."/>
            <person name="Huettel B."/>
            <person name="Barry K.W."/>
            <person name="Haridas S."/>
            <person name="Chen C."/>
            <person name="Bauer D."/>
            <person name="Andreopoulos W."/>
            <person name="Pangilinan J."/>
            <person name="LaButti K."/>
            <person name="Riley R."/>
            <person name="Lipzen A."/>
            <person name="Clum A."/>
            <person name="Drula E."/>
            <person name="Henrissat B."/>
            <person name="Kohler A."/>
            <person name="Grigoriev I.V."/>
            <person name="Martin F.M."/>
            <person name="Hacquard S."/>
        </authorList>
    </citation>
    <scope>NUCLEOTIDE SEQUENCE</scope>
    <source>
        <strain evidence="3">MPI-CAGE-CH-0243</strain>
    </source>
</reference>
<gene>
    <name evidence="3" type="ORF">B0J11DRAFT_532974</name>
</gene>